<keyword evidence="5" id="KW-0597">Phosphoprotein</keyword>
<dbReference type="GO" id="GO:0005975">
    <property type="term" value="P:carbohydrate metabolic process"/>
    <property type="evidence" value="ECO:0007669"/>
    <property type="project" value="InterPro"/>
</dbReference>
<keyword evidence="6 14" id="KW-0479">Metal-binding</keyword>
<dbReference type="PANTHER" id="PTHR45955">
    <property type="entry name" value="PHOSPHOACETYLGLUCOSAMINE MUTASE"/>
    <property type="match status" value="1"/>
</dbReference>
<evidence type="ECO:0000256" key="5">
    <source>
        <dbReference type="ARBA" id="ARBA00022553"/>
    </source>
</evidence>
<keyword evidence="7 14" id="KW-0460">Magnesium</keyword>
<dbReference type="Pfam" id="PF02878">
    <property type="entry name" value="PGM_PMM_I"/>
    <property type="match status" value="1"/>
</dbReference>
<evidence type="ECO:0000259" key="18">
    <source>
        <dbReference type="Pfam" id="PF00408"/>
    </source>
</evidence>
<evidence type="ECO:0000259" key="21">
    <source>
        <dbReference type="Pfam" id="PF21405"/>
    </source>
</evidence>
<dbReference type="Pfam" id="PF21404">
    <property type="entry name" value="AMG1_III"/>
    <property type="match status" value="1"/>
</dbReference>
<evidence type="ECO:0000256" key="13">
    <source>
        <dbReference type="ARBA" id="ARBA00059527"/>
    </source>
</evidence>
<feature type="binding site" evidence="16">
    <location>
        <begin position="380"/>
        <end position="382"/>
    </location>
    <ligand>
        <name>substrate</name>
    </ligand>
</feature>
<feature type="binding site" description="via phosphate group" evidence="17">
    <location>
        <position position="66"/>
    </location>
    <ligand>
        <name>Mg(2+)</name>
        <dbReference type="ChEBI" id="CHEBI:18420"/>
    </ligand>
</feature>
<dbReference type="PANTHER" id="PTHR45955:SF1">
    <property type="entry name" value="PHOSPHOACETYLGLUCOSAMINE MUTASE"/>
    <property type="match status" value="1"/>
</dbReference>
<dbReference type="SUPFAM" id="SSF53738">
    <property type="entry name" value="Phosphoglucomutase, first 3 domains"/>
    <property type="match status" value="3"/>
</dbReference>
<dbReference type="Gene3D" id="3.30.310.50">
    <property type="entry name" value="Alpha-D-phosphohexomutase, C-terminal domain"/>
    <property type="match status" value="1"/>
</dbReference>
<feature type="binding site" evidence="17">
    <location>
        <position position="286"/>
    </location>
    <ligand>
        <name>Mg(2+)</name>
        <dbReference type="ChEBI" id="CHEBI:18420"/>
    </ligand>
</feature>
<keyword evidence="9" id="KW-0119">Carbohydrate metabolism</keyword>
<dbReference type="InterPro" id="IPR016657">
    <property type="entry name" value="PAGM"/>
</dbReference>
<comment type="function">
    <text evidence="13 14">Catalyzes the conversion of GlcNAc-6-P into GlcNAc-1-P during the synthesis of uridine diphosphate/UDP-GlcNAc, which is a biosynthetic precursor of chitin and also supplies the amino sugars for N-linked oligosaccharides of glycoproteins.</text>
</comment>
<feature type="domain" description="Phosphoacetylglucosamine mutase AMG1" evidence="21">
    <location>
        <begin position="201"/>
        <end position="291"/>
    </location>
</feature>
<accession>A0A6G1HQS4</accession>
<dbReference type="SUPFAM" id="SSF55957">
    <property type="entry name" value="Phosphoglucomutase, C-terminal domain"/>
    <property type="match status" value="1"/>
</dbReference>
<dbReference type="PROSITE" id="PS00710">
    <property type="entry name" value="PGM_PMM"/>
    <property type="match status" value="1"/>
</dbReference>
<keyword evidence="10" id="KW-0961">Cell wall biogenesis/degradation</keyword>
<dbReference type="FunFam" id="3.30.310.50:FF:000003">
    <property type="entry name" value="Phosphoacetylglucosamine mutase"/>
    <property type="match status" value="1"/>
</dbReference>
<evidence type="ECO:0000256" key="15">
    <source>
        <dbReference type="PIRSR" id="PIRSR016408-1"/>
    </source>
</evidence>
<dbReference type="InterPro" id="IPR049023">
    <property type="entry name" value="AMG1_II"/>
</dbReference>
<organism evidence="22 23">
    <name type="scientific">Trichodelitschia bisporula</name>
    <dbReference type="NCBI Taxonomy" id="703511"/>
    <lineage>
        <taxon>Eukaryota</taxon>
        <taxon>Fungi</taxon>
        <taxon>Dikarya</taxon>
        <taxon>Ascomycota</taxon>
        <taxon>Pezizomycotina</taxon>
        <taxon>Dothideomycetes</taxon>
        <taxon>Dothideomycetes incertae sedis</taxon>
        <taxon>Phaeotrichales</taxon>
        <taxon>Phaeotrichaceae</taxon>
        <taxon>Trichodelitschia</taxon>
    </lineage>
</organism>
<dbReference type="PIRSF" id="PIRSF016408">
    <property type="entry name" value="PAGM"/>
    <property type="match status" value="1"/>
</dbReference>
<dbReference type="CDD" id="cd03086">
    <property type="entry name" value="PGM3"/>
    <property type="match status" value="1"/>
</dbReference>
<dbReference type="UniPathway" id="UPA00113">
    <property type="reaction ID" value="UER00530"/>
</dbReference>
<evidence type="ECO:0000256" key="1">
    <source>
        <dbReference type="ARBA" id="ARBA00000558"/>
    </source>
</evidence>
<proteinExistence type="inferred from homology"/>
<evidence type="ECO:0000256" key="16">
    <source>
        <dbReference type="PIRSR" id="PIRSR016408-2"/>
    </source>
</evidence>
<evidence type="ECO:0000256" key="2">
    <source>
        <dbReference type="ARBA" id="ARBA00004865"/>
    </source>
</evidence>
<dbReference type="Pfam" id="PF21405">
    <property type="entry name" value="AMG1_II"/>
    <property type="match status" value="1"/>
</dbReference>
<evidence type="ECO:0000256" key="14">
    <source>
        <dbReference type="PIRNR" id="PIRNR016408"/>
    </source>
</evidence>
<dbReference type="GO" id="GO:0000287">
    <property type="term" value="F:magnesium ion binding"/>
    <property type="evidence" value="ECO:0007669"/>
    <property type="project" value="InterPro"/>
</dbReference>
<feature type="binding site" evidence="17">
    <location>
        <position position="284"/>
    </location>
    <ligand>
        <name>Mg(2+)</name>
        <dbReference type="ChEBI" id="CHEBI:18420"/>
    </ligand>
</feature>
<dbReference type="InterPro" id="IPR005843">
    <property type="entry name" value="A-D-PHexomutase_C"/>
</dbReference>
<feature type="domain" description="Alpha-D-phosphohexomutase alpha/beta/alpha" evidence="19">
    <location>
        <begin position="58"/>
        <end position="91"/>
    </location>
</feature>
<reference evidence="22" key="1">
    <citation type="journal article" date="2020" name="Stud. Mycol.">
        <title>101 Dothideomycetes genomes: a test case for predicting lifestyles and emergence of pathogens.</title>
        <authorList>
            <person name="Haridas S."/>
            <person name="Albert R."/>
            <person name="Binder M."/>
            <person name="Bloem J."/>
            <person name="Labutti K."/>
            <person name="Salamov A."/>
            <person name="Andreopoulos B."/>
            <person name="Baker S."/>
            <person name="Barry K."/>
            <person name="Bills G."/>
            <person name="Bluhm B."/>
            <person name="Cannon C."/>
            <person name="Castanera R."/>
            <person name="Culley D."/>
            <person name="Daum C."/>
            <person name="Ezra D."/>
            <person name="Gonzalez J."/>
            <person name="Henrissat B."/>
            <person name="Kuo A."/>
            <person name="Liang C."/>
            <person name="Lipzen A."/>
            <person name="Lutzoni F."/>
            <person name="Magnuson J."/>
            <person name="Mondo S."/>
            <person name="Nolan M."/>
            <person name="Ohm R."/>
            <person name="Pangilinan J."/>
            <person name="Park H.-J."/>
            <person name="Ramirez L."/>
            <person name="Alfaro M."/>
            <person name="Sun H."/>
            <person name="Tritt A."/>
            <person name="Yoshinaga Y."/>
            <person name="Zwiers L.-H."/>
            <person name="Turgeon B."/>
            <person name="Goodwin S."/>
            <person name="Spatafora J."/>
            <person name="Crous P."/>
            <person name="Grigoriev I."/>
        </authorList>
    </citation>
    <scope>NUCLEOTIDE SEQUENCE</scope>
    <source>
        <strain evidence="22">CBS 262.69</strain>
    </source>
</reference>
<keyword evidence="23" id="KW-1185">Reference proteome</keyword>
<dbReference type="InterPro" id="IPR049022">
    <property type="entry name" value="AMG1_III"/>
</dbReference>
<comment type="pathway">
    <text evidence="2 14">Nucleotide-sugar biosynthesis; UDP-N-acetyl-alpha-D-glucosamine biosynthesis; N-acetyl-alpha-D-glucosamine 1-phosphate from alpha-D-glucosamine 6-phosphate (route I): step 2/2.</text>
</comment>
<dbReference type="Proteomes" id="UP000799640">
    <property type="component" value="Unassembled WGS sequence"/>
</dbReference>
<evidence type="ECO:0000256" key="8">
    <source>
        <dbReference type="ARBA" id="ARBA00023235"/>
    </source>
</evidence>
<feature type="binding site" evidence="17">
    <location>
        <position position="288"/>
    </location>
    <ligand>
        <name>Mg(2+)</name>
        <dbReference type="ChEBI" id="CHEBI:18420"/>
    </ligand>
</feature>
<evidence type="ECO:0000256" key="11">
    <source>
        <dbReference type="ARBA" id="ARBA00031926"/>
    </source>
</evidence>
<dbReference type="AlphaFoldDB" id="A0A6G1HQS4"/>
<protein>
    <recommendedName>
        <fullName evidence="4 14">Phosphoacetylglucosamine mutase</fullName>
        <shortName evidence="14">PAGM</shortName>
        <ecNumber evidence="4 14">5.4.2.3</ecNumber>
    </recommendedName>
    <alternativeName>
        <fullName evidence="12 14">Acetylglucosamine phosphomutase</fullName>
    </alternativeName>
    <alternativeName>
        <fullName evidence="11 14">N-acetylglucosamine-phosphate mutase</fullName>
    </alternativeName>
</protein>
<dbReference type="InterPro" id="IPR005844">
    <property type="entry name" value="A-D-PHexomutase_a/b/a-I"/>
</dbReference>
<evidence type="ECO:0000313" key="22">
    <source>
        <dbReference type="EMBL" id="KAF2398370.1"/>
    </source>
</evidence>
<feature type="binding site" evidence="16">
    <location>
        <begin position="505"/>
        <end position="509"/>
    </location>
    <ligand>
        <name>substrate</name>
    </ligand>
</feature>
<dbReference type="GO" id="GO:0006048">
    <property type="term" value="P:UDP-N-acetylglucosamine biosynthetic process"/>
    <property type="evidence" value="ECO:0007669"/>
    <property type="project" value="UniProtKB-UniRule"/>
</dbReference>
<dbReference type="InterPro" id="IPR016055">
    <property type="entry name" value="A-D-PHexomutase_a/b/a-I/II/III"/>
</dbReference>
<evidence type="ECO:0000256" key="7">
    <source>
        <dbReference type="ARBA" id="ARBA00022842"/>
    </source>
</evidence>
<name>A0A6G1HQS4_9PEZI</name>
<dbReference type="GO" id="GO:0071555">
    <property type="term" value="P:cell wall organization"/>
    <property type="evidence" value="ECO:0007669"/>
    <property type="project" value="UniProtKB-KW"/>
</dbReference>
<dbReference type="InterPro" id="IPR016066">
    <property type="entry name" value="A-D-PHexomutase_CS"/>
</dbReference>
<evidence type="ECO:0000259" key="20">
    <source>
        <dbReference type="Pfam" id="PF21404"/>
    </source>
</evidence>
<dbReference type="Gene3D" id="3.40.120.10">
    <property type="entry name" value="Alpha-D-Glucose-1,6-Bisphosphate, subunit A, domain 3"/>
    <property type="match status" value="2"/>
</dbReference>
<dbReference type="GO" id="GO:0004610">
    <property type="term" value="F:phosphoacetylglucosamine mutase activity"/>
    <property type="evidence" value="ECO:0007669"/>
    <property type="project" value="UniProtKB-UniRule"/>
</dbReference>
<dbReference type="EC" id="5.4.2.3" evidence="4 14"/>
<evidence type="ECO:0000256" key="4">
    <source>
        <dbReference type="ARBA" id="ARBA00012731"/>
    </source>
</evidence>
<sequence length="541" mass="58873">MDADKDNILEASARHPKPAGNFQYGTAGFRMKANLLDSVVFRVGLLAVLRSKKLNGQTIGLMITASHNPPEDNGVKLVDPMGEMLEQTWETHATTLANAPSDEALFAAFAKLSSDLKVRMDSPARVIFARDTRASGITLAASLVDALDALKAEYTDYKLQTTPQLHYLVRAINTKGTPHAYGEVSEKGYYEKIADGFKLAMKHRQTKGHVVVDCANGVGGPKLREMTKYLASANEGGIDIKVVCDDVVNPQALNVQCGADFVKTQQRAPPSSKASPLERCASLDGDADRLVYYFIDSSNTFHLLDGDRIATLTASFFADLGRASGLIDRLNMGVVQTAYANGASTRYITENLQLPVICTNTGVKHLHHAATRFDIGVYFEANGHGTVIFSAKAIKEINRHEPRSPAQADALETMKSLVALINQAVGDALSDLLLVEVILAHKNWGVQEWLNTYVDLPNRLVRVEVRDRGIFKAVDAERKLEAPLNIQKEIDDLVGKYSKGRSFARASGTEDAVRVYAEAATRGEADELAAKVAAIVQKYGV</sequence>
<evidence type="ECO:0000256" key="9">
    <source>
        <dbReference type="ARBA" id="ARBA00023277"/>
    </source>
</evidence>
<dbReference type="InterPro" id="IPR036900">
    <property type="entry name" value="A-D-PHexomutase_C_sf"/>
</dbReference>
<gene>
    <name evidence="22" type="ORF">EJ06DRAFT_532120</name>
</gene>
<comment type="similarity">
    <text evidence="3 14">Belongs to the phosphohexose mutase family.</text>
</comment>
<evidence type="ECO:0000256" key="12">
    <source>
        <dbReference type="ARBA" id="ARBA00032065"/>
    </source>
</evidence>
<feature type="domain" description="Alpha-D-phosphohexomutase C-terminal" evidence="18">
    <location>
        <begin position="460"/>
        <end position="534"/>
    </location>
</feature>
<evidence type="ECO:0000256" key="10">
    <source>
        <dbReference type="ARBA" id="ARBA00023316"/>
    </source>
</evidence>
<evidence type="ECO:0000259" key="19">
    <source>
        <dbReference type="Pfam" id="PF02878"/>
    </source>
</evidence>
<comment type="catalytic activity">
    <reaction evidence="1 14">
        <text>N-acetyl-alpha-D-glucosamine 1-phosphate = N-acetyl-D-glucosamine 6-phosphate</text>
        <dbReference type="Rhea" id="RHEA:23804"/>
        <dbReference type="ChEBI" id="CHEBI:57513"/>
        <dbReference type="ChEBI" id="CHEBI:57776"/>
        <dbReference type="EC" id="5.4.2.3"/>
    </reaction>
</comment>
<dbReference type="Pfam" id="PF00408">
    <property type="entry name" value="PGM_PMM_IV"/>
    <property type="match status" value="1"/>
</dbReference>
<feature type="active site" description="Phosphoserine intermediate" evidence="15">
    <location>
        <position position="66"/>
    </location>
</feature>
<dbReference type="EMBL" id="ML996700">
    <property type="protein sequence ID" value="KAF2398370.1"/>
    <property type="molecule type" value="Genomic_DNA"/>
</dbReference>
<keyword evidence="8 14" id="KW-0413">Isomerase</keyword>
<dbReference type="OrthoDB" id="1928at2759"/>
<dbReference type="FunFam" id="3.40.120.10:FF:000023">
    <property type="entry name" value="Phosphoacetylglucosamine mutase"/>
    <property type="match status" value="1"/>
</dbReference>
<evidence type="ECO:0000256" key="6">
    <source>
        <dbReference type="ARBA" id="ARBA00022723"/>
    </source>
</evidence>
<evidence type="ECO:0000256" key="17">
    <source>
        <dbReference type="PIRSR" id="PIRSR016408-3"/>
    </source>
</evidence>
<comment type="cofactor">
    <cofactor evidence="14 17">
        <name>Mg(2+)</name>
        <dbReference type="ChEBI" id="CHEBI:18420"/>
    </cofactor>
    <text evidence="14 17">Binds 1 Mg(2+) ion per subunit.</text>
</comment>
<feature type="binding site" evidence="16">
    <location>
        <position position="514"/>
    </location>
    <ligand>
        <name>substrate</name>
    </ligand>
</feature>
<evidence type="ECO:0000256" key="3">
    <source>
        <dbReference type="ARBA" id="ARBA00010231"/>
    </source>
</evidence>
<evidence type="ECO:0000313" key="23">
    <source>
        <dbReference type="Proteomes" id="UP000799640"/>
    </source>
</evidence>
<dbReference type="FunFam" id="3.40.120.10:FF:000013">
    <property type="entry name" value="Phosphoacetylglucosamine mutase"/>
    <property type="match status" value="1"/>
</dbReference>
<feature type="domain" description="Phosphoacetylglucosamine mutase AMG1" evidence="20">
    <location>
        <begin position="305"/>
        <end position="444"/>
    </location>
</feature>